<keyword evidence="5" id="KW-0804">Transcription</keyword>
<dbReference type="InterPro" id="IPR011598">
    <property type="entry name" value="bHLH_dom"/>
</dbReference>
<dbReference type="InterPro" id="IPR025610">
    <property type="entry name" value="MYC/MYB_N"/>
</dbReference>
<reference evidence="9" key="1">
    <citation type="journal article" date="2016" name="Mol. Breed.">
        <title>A novel R2R3-MYB transcription factor regulates light-mediated floral and vegetative anthocyanin pigmentation patterns in Lilium regale.</title>
        <authorList>
            <person name="Yamagishi M."/>
        </authorList>
    </citation>
    <scope>NUCLEOTIDE SEQUENCE</scope>
</reference>
<sequence>MNLAPPYSDLSDQLQTPTMAAPPCNSLQQLLQTVVQSIDWTYSLFWQLCPREEILVWGGGYYNGAIKTRKTVQSVDVSTEEASLQRSQQLRELYDSLTTAGKAGQPVLRPSAALSPEDLTESEWFYLICVSFSFPPGVGLPGVAFTKRQHVWLSRATEADRKVFTRAILAKSAHIQTVVCIPIMDSGVLELGTTKKVEEDLGLVQHAKSFFNDYLDKHPMPALSEHSTSNPIAYTDQVLFQSQPFQTTSINLQGSDQEEDDEDDEDDVDGDDNDDDELEAGSDSDTAYNARVLTQSLHPSFTTEAVIPRAKQSELMHIEMSEGIRLGSSEDCSNNLDSELQMFGMGCNSSQSDQHQEDSYQAWHFLHEDLCNGFPQSTGDTLMQDLSQQDAHYSETVSSILHNNSSRWAGSVPISYLSHSWQTAFSKWNCRDQVLQVLSEATSQRMLKYNLFTVPHLHSLPKDENSLESGVGDGESKFQKGTLQEELSANHVLAERRRREKLNERFIILRSLVPFVTKMDKASILGDTIEYVNQLRRRIQDLEARNKQMGKNQRSKESEVYGPSNSKEHTVQINRSPELPFASSCRTRTSLSDKRKVRVVEGVGRRAKHAEAVESNTNVQVSIIETDALLELSCPYQDGLLLKIMQTLEELRLEVISVQSSSANSTLVAELRAKVKEVQGKKATIVEVKKAIHYILSQ</sequence>
<evidence type="ECO:0000256" key="6">
    <source>
        <dbReference type="ARBA" id="ARBA00023242"/>
    </source>
</evidence>
<dbReference type="EMBL" id="LC021385">
    <property type="protein sequence ID" value="BAU29931.1"/>
    <property type="molecule type" value="mRNA"/>
</dbReference>
<feature type="compositionally biased region" description="Acidic residues" evidence="7">
    <location>
        <begin position="256"/>
        <end position="282"/>
    </location>
</feature>
<protein>
    <submittedName>
        <fullName evidence="9">Transcription factor basic helix-loop-helix</fullName>
    </submittedName>
</protein>
<dbReference type="Pfam" id="PF22754">
    <property type="entry name" value="bHLH-TF_ACT-like_plant"/>
    <property type="match status" value="1"/>
</dbReference>
<keyword evidence="3" id="KW-0805">Transcription regulation</keyword>
<dbReference type="PANTHER" id="PTHR46266">
    <property type="entry name" value="TRANSCRIPTION FACTOR TT8"/>
    <property type="match status" value="1"/>
</dbReference>
<dbReference type="InterPro" id="IPR054502">
    <property type="entry name" value="bHLH-TF_ACT-like_plant"/>
</dbReference>
<dbReference type="InterPro" id="IPR029016">
    <property type="entry name" value="GAF-like_dom_sf"/>
</dbReference>
<dbReference type="Pfam" id="PF14215">
    <property type="entry name" value="bHLH-MYC_N"/>
    <property type="match status" value="1"/>
</dbReference>
<dbReference type="Pfam" id="PF00010">
    <property type="entry name" value="HLH"/>
    <property type="match status" value="1"/>
</dbReference>
<dbReference type="AlphaFoldDB" id="A0A0U4WNY3"/>
<dbReference type="GO" id="GO:0005634">
    <property type="term" value="C:nucleus"/>
    <property type="evidence" value="ECO:0007669"/>
    <property type="project" value="UniProtKB-SubCell"/>
</dbReference>
<dbReference type="SMART" id="SM00353">
    <property type="entry name" value="HLH"/>
    <property type="match status" value="1"/>
</dbReference>
<accession>A0A0U4WNY3</accession>
<feature type="region of interest" description="Disordered" evidence="7">
    <location>
        <begin position="543"/>
        <end position="579"/>
    </location>
</feature>
<dbReference type="PROSITE" id="PS50888">
    <property type="entry name" value="BHLH"/>
    <property type="match status" value="1"/>
</dbReference>
<dbReference type="GO" id="GO:0046983">
    <property type="term" value="F:protein dimerization activity"/>
    <property type="evidence" value="ECO:0007669"/>
    <property type="project" value="InterPro"/>
</dbReference>
<comment type="similarity">
    <text evidence="2">Belongs to the bHLH protein family.</text>
</comment>
<feature type="domain" description="BHLH" evidence="8">
    <location>
        <begin position="486"/>
        <end position="535"/>
    </location>
</feature>
<proteinExistence type="evidence at transcript level"/>
<evidence type="ECO:0000256" key="2">
    <source>
        <dbReference type="ARBA" id="ARBA00005510"/>
    </source>
</evidence>
<name>A0A0U4WNY3_LILRE</name>
<keyword evidence="6" id="KW-0539">Nucleus</keyword>
<feature type="region of interest" description="Disordered" evidence="7">
    <location>
        <begin position="251"/>
        <end position="286"/>
    </location>
</feature>
<evidence type="ECO:0000256" key="7">
    <source>
        <dbReference type="SAM" id="MobiDB-lite"/>
    </source>
</evidence>
<keyword evidence="4" id="KW-0010">Activator</keyword>
<organism evidence="9">
    <name type="scientific">Lilium regale</name>
    <name type="common">Regal lily</name>
    <dbReference type="NCBI Taxonomy" id="82328"/>
    <lineage>
        <taxon>Eukaryota</taxon>
        <taxon>Viridiplantae</taxon>
        <taxon>Streptophyta</taxon>
        <taxon>Embryophyta</taxon>
        <taxon>Tracheophyta</taxon>
        <taxon>Spermatophyta</taxon>
        <taxon>Magnoliopsida</taxon>
        <taxon>Liliopsida</taxon>
        <taxon>Liliales</taxon>
        <taxon>Liliaceae</taxon>
        <taxon>Lilium</taxon>
    </lineage>
</organism>
<evidence type="ECO:0000313" key="9">
    <source>
        <dbReference type="EMBL" id="BAU29931.1"/>
    </source>
</evidence>
<evidence type="ECO:0000256" key="3">
    <source>
        <dbReference type="ARBA" id="ARBA00023015"/>
    </source>
</evidence>
<comment type="subcellular location">
    <subcellularLocation>
        <location evidence="1">Nucleus</location>
    </subcellularLocation>
</comment>
<dbReference type="EMBL" id="LC021386">
    <property type="protein sequence ID" value="BAU29932.1"/>
    <property type="molecule type" value="mRNA"/>
</dbReference>
<evidence type="ECO:0000256" key="1">
    <source>
        <dbReference type="ARBA" id="ARBA00004123"/>
    </source>
</evidence>
<dbReference type="Gene3D" id="3.30.450.40">
    <property type="match status" value="1"/>
</dbReference>
<gene>
    <name evidence="9" type="primary">LrbHLH2</name>
</gene>
<evidence type="ECO:0000259" key="8">
    <source>
        <dbReference type="PROSITE" id="PS50888"/>
    </source>
</evidence>
<dbReference type="SUPFAM" id="SSF47459">
    <property type="entry name" value="HLH, helix-loop-helix DNA-binding domain"/>
    <property type="match status" value="1"/>
</dbReference>
<dbReference type="PANTHER" id="PTHR46266:SF4">
    <property type="entry name" value="TRANSCRIPTION FACTOR TT8"/>
    <property type="match status" value="1"/>
</dbReference>
<evidence type="ECO:0000256" key="5">
    <source>
        <dbReference type="ARBA" id="ARBA00023163"/>
    </source>
</evidence>
<dbReference type="Gene3D" id="4.10.280.10">
    <property type="entry name" value="Helix-loop-helix DNA-binding domain"/>
    <property type="match status" value="1"/>
</dbReference>
<evidence type="ECO:0000256" key="4">
    <source>
        <dbReference type="ARBA" id="ARBA00023159"/>
    </source>
</evidence>
<dbReference type="InterPro" id="IPR036638">
    <property type="entry name" value="HLH_DNA-bd_sf"/>
</dbReference>